<evidence type="ECO:0000256" key="2">
    <source>
        <dbReference type="ARBA" id="ARBA00022692"/>
    </source>
</evidence>
<name>A0A173ZBL7_9FIRM</name>
<dbReference type="GO" id="GO:0006874">
    <property type="term" value="P:intracellular calcium ion homeostasis"/>
    <property type="evidence" value="ECO:0007669"/>
    <property type="project" value="TreeGrafter"/>
</dbReference>
<dbReference type="GO" id="GO:0008273">
    <property type="term" value="F:calcium, potassium:sodium antiporter activity"/>
    <property type="evidence" value="ECO:0007669"/>
    <property type="project" value="TreeGrafter"/>
</dbReference>
<feature type="transmembrane region" description="Helical" evidence="5">
    <location>
        <begin position="113"/>
        <end position="133"/>
    </location>
</feature>
<evidence type="ECO:0000256" key="4">
    <source>
        <dbReference type="ARBA" id="ARBA00023136"/>
    </source>
</evidence>
<dbReference type="AlphaFoldDB" id="A0A173ZBL7"/>
<dbReference type="EMBL" id="CYZA01000005">
    <property type="protein sequence ID" value="CUN72575.1"/>
    <property type="molecule type" value="Genomic_DNA"/>
</dbReference>
<evidence type="ECO:0000256" key="1">
    <source>
        <dbReference type="ARBA" id="ARBA00004141"/>
    </source>
</evidence>
<dbReference type="Proteomes" id="UP000095447">
    <property type="component" value="Unassembled WGS sequence"/>
</dbReference>
<keyword evidence="4 5" id="KW-0472">Membrane</keyword>
<dbReference type="GO" id="GO:0005262">
    <property type="term" value="F:calcium channel activity"/>
    <property type="evidence" value="ECO:0007669"/>
    <property type="project" value="TreeGrafter"/>
</dbReference>
<dbReference type="PANTHER" id="PTHR10846">
    <property type="entry name" value="SODIUM/POTASSIUM/CALCIUM EXCHANGER"/>
    <property type="match status" value="1"/>
</dbReference>
<dbReference type="RefSeq" id="WP_026076889.1">
    <property type="nucleotide sequence ID" value="NZ_CYZA01000005.1"/>
</dbReference>
<comment type="subcellular location">
    <subcellularLocation>
        <location evidence="1">Membrane</location>
        <topology evidence="1">Multi-pass membrane protein</topology>
    </subcellularLocation>
</comment>
<feature type="transmembrane region" description="Helical" evidence="5">
    <location>
        <begin position="314"/>
        <end position="332"/>
    </location>
</feature>
<dbReference type="InterPro" id="IPR004481">
    <property type="entry name" value="K/Na/Ca-exchanger"/>
</dbReference>
<dbReference type="Gene3D" id="1.20.1420.30">
    <property type="entry name" value="NCX, central ion-binding region"/>
    <property type="match status" value="1"/>
</dbReference>
<feature type="domain" description="Sodium/calcium exchanger membrane region" evidence="6">
    <location>
        <begin position="13"/>
        <end position="160"/>
    </location>
</feature>
<feature type="transmembrane region" description="Helical" evidence="5">
    <location>
        <begin position="260"/>
        <end position="282"/>
    </location>
</feature>
<protein>
    <submittedName>
        <fullName evidence="7">Inner membrane protein yrbG</fullName>
    </submittedName>
</protein>
<dbReference type="Pfam" id="PF01699">
    <property type="entry name" value="Na_Ca_ex"/>
    <property type="match status" value="2"/>
</dbReference>
<feature type="transmembrane region" description="Helical" evidence="5">
    <location>
        <begin position="185"/>
        <end position="206"/>
    </location>
</feature>
<feature type="transmembrane region" description="Helical" evidence="5">
    <location>
        <begin position="145"/>
        <end position="164"/>
    </location>
</feature>
<keyword evidence="3 5" id="KW-1133">Transmembrane helix</keyword>
<evidence type="ECO:0000313" key="7">
    <source>
        <dbReference type="EMBL" id="CUN72575.1"/>
    </source>
</evidence>
<gene>
    <name evidence="7" type="primary">yrbG_1</name>
    <name evidence="7" type="ORF">ERS852395_01136</name>
</gene>
<feature type="transmembrane region" description="Helical" evidence="5">
    <location>
        <begin position="288"/>
        <end position="307"/>
    </location>
</feature>
<evidence type="ECO:0000256" key="3">
    <source>
        <dbReference type="ARBA" id="ARBA00022989"/>
    </source>
</evidence>
<dbReference type="InterPro" id="IPR004837">
    <property type="entry name" value="NaCa_Exmemb"/>
</dbReference>
<feature type="domain" description="Sodium/calcium exchanger membrane region" evidence="6">
    <location>
        <begin position="191"/>
        <end position="330"/>
    </location>
</feature>
<feature type="transmembrane region" description="Helical" evidence="5">
    <location>
        <begin position="226"/>
        <end position="248"/>
    </location>
</feature>
<sequence length="333" mass="34755">MEKFINNAPFALVLVFLVIGFVLLIKGADFFVEGSSSVAKRLHVPSIIIGLTIVAMGTSLPETAVSVSASLTGNNELAVSNVVGSNIFNLMVVIGVCAMIATVNVAKETIKRDIPFSLICAGLLLFLGIAGFGDKAGMILGHLDGVIFLGAFAGYISYMIKVALKASKEGRKVEIEGASEEEIRLISVPLSILFIIGGAAAIAVGGDITVDAASRIASDLGMSQTLIGLTIVSIGTSLPELVTSIVAARKNEVDMALGNAIGSNVFNILMVLGIASAISPVSLITENIIDLCVLIVFTVCVWIFAGTKKKIGKIEGFAMVALYAIYAVYIVIR</sequence>
<organism evidence="7 8">
    <name type="scientific">Blautia obeum</name>
    <dbReference type="NCBI Taxonomy" id="40520"/>
    <lineage>
        <taxon>Bacteria</taxon>
        <taxon>Bacillati</taxon>
        <taxon>Bacillota</taxon>
        <taxon>Clostridia</taxon>
        <taxon>Lachnospirales</taxon>
        <taxon>Lachnospiraceae</taxon>
        <taxon>Blautia</taxon>
    </lineage>
</organism>
<evidence type="ECO:0000313" key="8">
    <source>
        <dbReference type="Proteomes" id="UP000095447"/>
    </source>
</evidence>
<reference evidence="7 8" key="1">
    <citation type="submission" date="2015-09" db="EMBL/GenBank/DDBJ databases">
        <authorList>
            <consortium name="Pathogen Informatics"/>
        </authorList>
    </citation>
    <scope>NUCLEOTIDE SEQUENCE [LARGE SCALE GENOMIC DNA]</scope>
    <source>
        <strain evidence="7 8">2789STDY5608838</strain>
    </source>
</reference>
<dbReference type="InterPro" id="IPR044880">
    <property type="entry name" value="NCX_ion-bd_dom_sf"/>
</dbReference>
<feature type="transmembrane region" description="Helical" evidence="5">
    <location>
        <begin position="87"/>
        <end position="106"/>
    </location>
</feature>
<feature type="transmembrane region" description="Helical" evidence="5">
    <location>
        <begin position="12"/>
        <end position="32"/>
    </location>
</feature>
<proteinExistence type="predicted"/>
<dbReference type="GO" id="GO:0005886">
    <property type="term" value="C:plasma membrane"/>
    <property type="evidence" value="ECO:0007669"/>
    <property type="project" value="TreeGrafter"/>
</dbReference>
<accession>A0A173ZBL7</accession>
<keyword evidence="2 5" id="KW-0812">Transmembrane</keyword>
<evidence type="ECO:0000259" key="6">
    <source>
        <dbReference type="Pfam" id="PF01699"/>
    </source>
</evidence>
<evidence type="ECO:0000256" key="5">
    <source>
        <dbReference type="SAM" id="Phobius"/>
    </source>
</evidence>
<dbReference type="PANTHER" id="PTHR10846:SF8">
    <property type="entry name" value="INNER MEMBRANE PROTEIN YRBG"/>
    <property type="match status" value="1"/>
</dbReference>
<dbReference type="NCBIfam" id="TIGR00367">
    <property type="entry name" value="calcium/sodium antiporter"/>
    <property type="match status" value="1"/>
</dbReference>
<feature type="transmembrane region" description="Helical" evidence="5">
    <location>
        <begin position="44"/>
        <end position="67"/>
    </location>
</feature>